<evidence type="ECO:0000256" key="1">
    <source>
        <dbReference type="SAM" id="Phobius"/>
    </source>
</evidence>
<dbReference type="OrthoDB" id="1673233at2"/>
<protein>
    <submittedName>
        <fullName evidence="2">Uncharacterized protein</fullName>
    </submittedName>
</protein>
<evidence type="ECO:0000313" key="2">
    <source>
        <dbReference type="EMBL" id="AYD39356.1"/>
    </source>
</evidence>
<dbReference type="AlphaFoldDB" id="A0A386H135"/>
<reference evidence="2 3" key="1">
    <citation type="journal article" date="2019" name="Int. J. Syst. Evol. Microbiol.">
        <title>Clostridium fermenticellae sp. nov., isolated from the mud in a fermentation cellar for the production of the Chinese liquor, baijiu.</title>
        <authorList>
            <person name="Xu P.X."/>
            <person name="Chai L.J."/>
            <person name="Qiu T."/>
            <person name="Zhang X.J."/>
            <person name="Lu Z.M."/>
            <person name="Xiao C."/>
            <person name="Wang S.T."/>
            <person name="Shen C.H."/>
            <person name="Shi J.S."/>
            <person name="Xu Z.H."/>
        </authorList>
    </citation>
    <scope>NUCLEOTIDE SEQUENCE [LARGE SCALE GENOMIC DNA]</scope>
    <source>
        <strain evidence="2 3">JN500901</strain>
    </source>
</reference>
<gene>
    <name evidence="2" type="ORF">D4Z93_01865</name>
</gene>
<dbReference type="Proteomes" id="UP000266301">
    <property type="component" value="Chromosome"/>
</dbReference>
<accession>A0A386H135</accession>
<organism evidence="2 3">
    <name type="scientific">Clostridium fermenticellae</name>
    <dbReference type="NCBI Taxonomy" id="2068654"/>
    <lineage>
        <taxon>Bacteria</taxon>
        <taxon>Bacillati</taxon>
        <taxon>Bacillota</taxon>
        <taxon>Clostridia</taxon>
        <taxon>Eubacteriales</taxon>
        <taxon>Clostridiaceae</taxon>
        <taxon>Clostridium</taxon>
    </lineage>
</organism>
<feature type="transmembrane region" description="Helical" evidence="1">
    <location>
        <begin position="53"/>
        <end position="71"/>
    </location>
</feature>
<dbReference type="KEGG" id="cfer:D4Z93_01865"/>
<keyword evidence="3" id="KW-1185">Reference proteome</keyword>
<keyword evidence="1" id="KW-1133">Transmembrane helix</keyword>
<dbReference type="EMBL" id="CP032416">
    <property type="protein sequence ID" value="AYD39356.1"/>
    <property type="molecule type" value="Genomic_DNA"/>
</dbReference>
<proteinExistence type="predicted"/>
<dbReference type="RefSeq" id="WP_119970065.1">
    <property type="nucleotide sequence ID" value="NZ_CP032416.1"/>
</dbReference>
<keyword evidence="1" id="KW-0472">Membrane</keyword>
<keyword evidence="1" id="KW-0812">Transmembrane</keyword>
<name>A0A386H135_9CLOT</name>
<evidence type="ECO:0000313" key="3">
    <source>
        <dbReference type="Proteomes" id="UP000266301"/>
    </source>
</evidence>
<sequence length="189" mass="21665">MKNRIRIIIVVVFSFLFQLVSASISKIYAASYPNADVVNDGFSNNALNFKNPIAIGIVGILVLLFIGAVVFKKLKRKYIHGFGRIELNIMDEDTSEVLKAQFRNLNNYSGSFTLFEVLEFKEEYEEAKNLKFVFRNDDGIEVVNKSECIVERSGRRLDSGYRVVLYDKNRITVLLNKIPKSIIVEFHTK</sequence>